<dbReference type="AlphaFoldDB" id="S6BPZ3"/>
<name>S6BPZ3_BABBO</name>
<dbReference type="EMBL" id="AK442468">
    <property type="protein sequence ID" value="BAN66262.1"/>
    <property type="molecule type" value="mRNA"/>
</dbReference>
<proteinExistence type="evidence at transcript level"/>
<gene>
    <name evidence="1" type="primary">BBOV_II005410</name>
</gene>
<dbReference type="VEuPathDB" id="PiroplasmaDB:BBOV_II005410"/>
<reference evidence="1" key="1">
    <citation type="journal article" date="2014" name="BMC Genomics">
        <title>The Babesia bovis gene and promoter model: an update from full-length EST analysis.</title>
        <authorList>
            <person name="Yamagishi J."/>
            <person name="Wakaguri H."/>
            <person name="Yokoyama N."/>
            <person name="Yamashita R."/>
            <person name="Suzuki Y."/>
            <person name="Xuan X."/>
            <person name="Igarashi I."/>
        </authorList>
    </citation>
    <scope>NUCLEOTIDE SEQUENCE</scope>
    <source>
        <strain evidence="1">Texas</strain>
    </source>
</reference>
<protein>
    <submittedName>
        <fullName evidence="1">Uncharacterized protein</fullName>
    </submittedName>
</protein>
<accession>S6BPZ3</accession>
<evidence type="ECO:0000313" key="1">
    <source>
        <dbReference type="EMBL" id="BAN66262.1"/>
    </source>
</evidence>
<sequence length="465" mass="52990">MVYLTVYRAMWARLPRSSVIHKEPMLLHLYAGINHQQQEGSSITNNLESDNDFKTILKEHGISCYIQNVSHIHPNILTKLDVKTVPIVLGVFNGEKIGEYTPSSTVSCAINLCKKIADAKLNYENKCQSEHKSTQAEIDAIIAGKSKSEALSELTKFESSNIHRWEFDDVLRKLLAQTRLRLCWGGDTDTCSQPPDLNVLRDHIRFVDEILAEFTVVAAEGIIASQPVVKGSTAYKRSAISRPLKFNDHRDGDHVLKEYNKVDNLNVIQPVFHSNQDSPSHQSKCYELQQKLVDFAKEYVYATDYLHGGYITEALARLVKIHIMQNIGVLLFLEGSEQEAIQEVTSAYEDLVHLLKCDQIDISTFQKHHVGRILELMFTAMPWDDPAVLIARATLETIDGPRLLNRIPERTRPLGGPVSKRRGFGGRYSWQGPDYRPKKYRPREPDQYLNEWRYQADANLPTCKF</sequence>
<organism evidence="1">
    <name type="scientific">Babesia bovis</name>
    <dbReference type="NCBI Taxonomy" id="5865"/>
    <lineage>
        <taxon>Eukaryota</taxon>
        <taxon>Sar</taxon>
        <taxon>Alveolata</taxon>
        <taxon>Apicomplexa</taxon>
        <taxon>Aconoidasida</taxon>
        <taxon>Piroplasmida</taxon>
        <taxon>Babesiidae</taxon>
        <taxon>Babesia</taxon>
    </lineage>
</organism>